<keyword evidence="3 5" id="KW-0539">Nucleus</keyword>
<evidence type="ECO:0000256" key="4">
    <source>
        <dbReference type="ARBA" id="ARBA00038504"/>
    </source>
</evidence>
<dbReference type="InterPro" id="IPR020479">
    <property type="entry name" value="HD_metazoa"/>
</dbReference>
<dbReference type="Pfam" id="PF00046">
    <property type="entry name" value="Homeodomain"/>
    <property type="match status" value="1"/>
</dbReference>
<dbReference type="InterPro" id="IPR017970">
    <property type="entry name" value="Homeobox_CS"/>
</dbReference>
<dbReference type="InterPro" id="IPR051662">
    <property type="entry name" value="H2.0_Homeobox_NeuralPatt"/>
</dbReference>
<dbReference type="PhylomeDB" id="A7RH40"/>
<dbReference type="FunCoup" id="A7RH40">
    <property type="interactions" value="32"/>
</dbReference>
<dbReference type="PANTHER" id="PTHR24331:SF0">
    <property type="entry name" value="DBX"/>
    <property type="match status" value="1"/>
</dbReference>
<dbReference type="InterPro" id="IPR009057">
    <property type="entry name" value="Homeodomain-like_sf"/>
</dbReference>
<keyword evidence="1 5" id="KW-0238">DNA-binding</keyword>
<dbReference type="GO" id="GO:0003677">
    <property type="term" value="F:DNA binding"/>
    <property type="evidence" value="ECO:0007669"/>
    <property type="project" value="UniProtKB-UniRule"/>
</dbReference>
<dbReference type="Gene3D" id="1.10.10.60">
    <property type="entry name" value="Homeodomain-like"/>
    <property type="match status" value="1"/>
</dbReference>
<feature type="domain" description="Homeobox" evidence="7">
    <location>
        <begin position="1"/>
        <end position="59"/>
    </location>
</feature>
<evidence type="ECO:0000256" key="5">
    <source>
        <dbReference type="PROSITE-ProRule" id="PRU00108"/>
    </source>
</evidence>
<evidence type="ECO:0000313" key="9">
    <source>
        <dbReference type="Proteomes" id="UP000001593"/>
    </source>
</evidence>
<gene>
    <name evidence="8" type="ORF">NEMVEDRAFT_v1g81436</name>
</gene>
<keyword evidence="9" id="KW-1185">Reference proteome</keyword>
<dbReference type="GO" id="GO:0005634">
    <property type="term" value="C:nucleus"/>
    <property type="evidence" value="ECO:0007669"/>
    <property type="project" value="UniProtKB-SubCell"/>
</dbReference>
<dbReference type="InterPro" id="IPR000047">
    <property type="entry name" value="HTH_motif"/>
</dbReference>
<dbReference type="AlphaFoldDB" id="A7RH40"/>
<comment type="similarity">
    <text evidence="4">Belongs to the H2.0 homeobox family.</text>
</comment>
<dbReference type="CDD" id="cd00086">
    <property type="entry name" value="homeodomain"/>
    <property type="match status" value="1"/>
</dbReference>
<organism evidence="8 9">
    <name type="scientific">Nematostella vectensis</name>
    <name type="common">Starlet sea anemone</name>
    <dbReference type="NCBI Taxonomy" id="45351"/>
    <lineage>
        <taxon>Eukaryota</taxon>
        <taxon>Metazoa</taxon>
        <taxon>Cnidaria</taxon>
        <taxon>Anthozoa</taxon>
        <taxon>Hexacorallia</taxon>
        <taxon>Actiniaria</taxon>
        <taxon>Edwardsiidae</taxon>
        <taxon>Nematostella</taxon>
    </lineage>
</organism>
<dbReference type="GO" id="GO:0000981">
    <property type="term" value="F:DNA-binding transcription factor activity, RNA polymerase II-specific"/>
    <property type="evidence" value="ECO:0007669"/>
    <property type="project" value="InterPro"/>
</dbReference>
<dbReference type="Proteomes" id="UP000001593">
    <property type="component" value="Unassembled WGS sequence"/>
</dbReference>
<protein>
    <recommendedName>
        <fullName evidence="7">Homeobox domain-containing protein</fullName>
    </recommendedName>
</protein>
<keyword evidence="2 5" id="KW-0371">Homeobox</keyword>
<dbReference type="PRINTS" id="PR00024">
    <property type="entry name" value="HOMEOBOX"/>
</dbReference>
<dbReference type="PANTHER" id="PTHR24331">
    <property type="entry name" value="DBX"/>
    <property type="match status" value="1"/>
</dbReference>
<sequence length="59" mass="7393">RRPPRPRPVFSHFQRQHLENYFLSKKYLNKTERLKIAEALGLSENQVKIWFQNRRVKWR</sequence>
<accession>A7RH40</accession>
<dbReference type="SUPFAM" id="SSF46689">
    <property type="entry name" value="Homeodomain-like"/>
    <property type="match status" value="1"/>
</dbReference>
<evidence type="ECO:0000256" key="6">
    <source>
        <dbReference type="RuleBase" id="RU000682"/>
    </source>
</evidence>
<dbReference type="InParanoid" id="A7RH40"/>
<dbReference type="InterPro" id="IPR001356">
    <property type="entry name" value="HD"/>
</dbReference>
<name>A7RH40_NEMVE</name>
<evidence type="ECO:0000256" key="3">
    <source>
        <dbReference type="ARBA" id="ARBA00023242"/>
    </source>
</evidence>
<reference evidence="8 9" key="1">
    <citation type="journal article" date="2007" name="Science">
        <title>Sea anemone genome reveals ancestral eumetazoan gene repertoire and genomic organization.</title>
        <authorList>
            <person name="Putnam N.H."/>
            <person name="Srivastava M."/>
            <person name="Hellsten U."/>
            <person name="Dirks B."/>
            <person name="Chapman J."/>
            <person name="Salamov A."/>
            <person name="Terry A."/>
            <person name="Shapiro H."/>
            <person name="Lindquist E."/>
            <person name="Kapitonov V.V."/>
            <person name="Jurka J."/>
            <person name="Genikhovich G."/>
            <person name="Grigoriev I.V."/>
            <person name="Lucas S.M."/>
            <person name="Steele R.E."/>
            <person name="Finnerty J.R."/>
            <person name="Technau U."/>
            <person name="Martindale M.Q."/>
            <person name="Rokhsar D.S."/>
        </authorList>
    </citation>
    <scope>NUCLEOTIDE SEQUENCE [LARGE SCALE GENOMIC DNA]</scope>
    <source>
        <strain evidence="9">CH2 X CH6</strain>
    </source>
</reference>
<dbReference type="EMBL" id="DS469510">
    <property type="protein sequence ID" value="EDO49155.1"/>
    <property type="molecule type" value="Genomic_DNA"/>
</dbReference>
<evidence type="ECO:0000256" key="2">
    <source>
        <dbReference type="ARBA" id="ARBA00023155"/>
    </source>
</evidence>
<evidence type="ECO:0000259" key="7">
    <source>
        <dbReference type="PROSITE" id="PS50071"/>
    </source>
</evidence>
<feature type="non-terminal residue" evidence="8">
    <location>
        <position position="59"/>
    </location>
</feature>
<evidence type="ECO:0000256" key="1">
    <source>
        <dbReference type="ARBA" id="ARBA00023125"/>
    </source>
</evidence>
<dbReference type="HOGENOM" id="CLU_049543_10_1_1"/>
<dbReference type="PRINTS" id="PR00031">
    <property type="entry name" value="HTHREPRESSR"/>
</dbReference>
<dbReference type="eggNOG" id="KOG0843">
    <property type="taxonomic scope" value="Eukaryota"/>
</dbReference>
<dbReference type="PROSITE" id="PS50071">
    <property type="entry name" value="HOMEOBOX_2"/>
    <property type="match status" value="1"/>
</dbReference>
<comment type="subcellular location">
    <subcellularLocation>
        <location evidence="5 6">Nucleus</location>
    </subcellularLocation>
</comment>
<dbReference type="PROSITE" id="PS00027">
    <property type="entry name" value="HOMEOBOX_1"/>
    <property type="match status" value="1"/>
</dbReference>
<evidence type="ECO:0000313" key="8">
    <source>
        <dbReference type="EMBL" id="EDO49155.1"/>
    </source>
</evidence>
<proteinExistence type="inferred from homology"/>
<feature type="non-terminal residue" evidence="8">
    <location>
        <position position="1"/>
    </location>
</feature>
<dbReference type="SMART" id="SM00389">
    <property type="entry name" value="HOX"/>
    <property type="match status" value="1"/>
</dbReference>
<dbReference type="STRING" id="45351.A7RH40"/>